<evidence type="ECO:0000313" key="6">
    <source>
        <dbReference type="Proteomes" id="UP000515146"/>
    </source>
</evidence>
<feature type="region of interest" description="Disordered" evidence="4">
    <location>
        <begin position="192"/>
        <end position="399"/>
    </location>
</feature>
<feature type="region of interest" description="Disordered" evidence="4">
    <location>
        <begin position="1"/>
        <end position="47"/>
    </location>
</feature>
<evidence type="ECO:0000256" key="3">
    <source>
        <dbReference type="ARBA" id="ARBA00022884"/>
    </source>
</evidence>
<dbReference type="GO" id="GO:1990247">
    <property type="term" value="F:N6-methyladenosine-containing RNA reader activity"/>
    <property type="evidence" value="ECO:0007669"/>
    <property type="project" value="TreeGrafter"/>
</dbReference>
<feature type="compositionally biased region" description="Low complexity" evidence="4">
    <location>
        <begin position="724"/>
        <end position="733"/>
    </location>
</feature>
<keyword evidence="6" id="KW-1185">Reference proteome</keyword>
<feature type="compositionally biased region" description="Polar residues" evidence="4">
    <location>
        <begin position="38"/>
        <end position="47"/>
    </location>
</feature>
<feature type="compositionally biased region" description="Polar residues" evidence="4">
    <location>
        <begin position="192"/>
        <end position="214"/>
    </location>
</feature>
<dbReference type="PANTHER" id="PTHR12357">
    <property type="entry name" value="YTH YT521-B HOMOLOGY DOMAIN-CONTAINING"/>
    <property type="match status" value="1"/>
</dbReference>
<keyword evidence="2" id="KW-0963">Cytoplasm</keyword>
<dbReference type="Proteomes" id="UP000515146">
    <property type="component" value="Unplaced"/>
</dbReference>
<feature type="compositionally biased region" description="Low complexity" evidence="4">
    <location>
        <begin position="244"/>
        <end position="267"/>
    </location>
</feature>
<proteinExistence type="predicted"/>
<dbReference type="Pfam" id="PF04146">
    <property type="entry name" value="YTH"/>
    <property type="match status" value="1"/>
</dbReference>
<reference evidence="7" key="1">
    <citation type="submission" date="2025-08" db="UniProtKB">
        <authorList>
            <consortium name="RefSeq"/>
        </authorList>
    </citation>
    <scope>IDENTIFICATION</scope>
    <source>
        <strain evidence="7">Airmid</strain>
    </source>
</reference>
<organism evidence="6 7">
    <name type="scientific">Dermatophagoides pteronyssinus</name>
    <name type="common">European house dust mite</name>
    <dbReference type="NCBI Taxonomy" id="6956"/>
    <lineage>
        <taxon>Eukaryota</taxon>
        <taxon>Metazoa</taxon>
        <taxon>Ecdysozoa</taxon>
        <taxon>Arthropoda</taxon>
        <taxon>Chelicerata</taxon>
        <taxon>Arachnida</taxon>
        <taxon>Acari</taxon>
        <taxon>Acariformes</taxon>
        <taxon>Sarcoptiformes</taxon>
        <taxon>Astigmata</taxon>
        <taxon>Psoroptidia</taxon>
        <taxon>Analgoidea</taxon>
        <taxon>Pyroglyphidae</taxon>
        <taxon>Dermatophagoidinae</taxon>
        <taxon>Dermatophagoides</taxon>
    </lineage>
</organism>
<feature type="region of interest" description="Disordered" evidence="4">
    <location>
        <begin position="583"/>
        <end position="809"/>
    </location>
</feature>
<name>A0A6P6YGU5_DERPT</name>
<feature type="compositionally biased region" description="Acidic residues" evidence="4">
    <location>
        <begin position="381"/>
        <end position="399"/>
    </location>
</feature>
<dbReference type="InParanoid" id="A0A6P6YGU5"/>
<keyword evidence="3" id="KW-0694">RNA-binding</keyword>
<feature type="compositionally biased region" description="Polar residues" evidence="4">
    <location>
        <begin position="762"/>
        <end position="773"/>
    </location>
</feature>
<dbReference type="CDD" id="cd21134">
    <property type="entry name" value="YTH"/>
    <property type="match status" value="1"/>
</dbReference>
<dbReference type="GO" id="GO:0005737">
    <property type="term" value="C:cytoplasm"/>
    <property type="evidence" value="ECO:0007669"/>
    <property type="project" value="UniProtKB-SubCell"/>
</dbReference>
<dbReference type="KEGG" id="dpte:113798405"/>
<dbReference type="InterPro" id="IPR045168">
    <property type="entry name" value="YTH_prot"/>
</dbReference>
<dbReference type="GO" id="GO:0003729">
    <property type="term" value="F:mRNA binding"/>
    <property type="evidence" value="ECO:0007669"/>
    <property type="project" value="TreeGrafter"/>
</dbReference>
<dbReference type="RefSeq" id="XP_027204738.1">
    <property type="nucleotide sequence ID" value="XM_027348937.1"/>
</dbReference>
<dbReference type="FunFam" id="3.10.590.10:FF:000001">
    <property type="entry name" value="YTH domain family 1, isoform CRA_a"/>
    <property type="match status" value="1"/>
</dbReference>
<dbReference type="OrthoDB" id="306690at2759"/>
<gene>
    <name evidence="7" type="primary">LOC113798405</name>
</gene>
<evidence type="ECO:0000259" key="5">
    <source>
        <dbReference type="PROSITE" id="PS50882"/>
    </source>
</evidence>
<dbReference type="InterPro" id="IPR007275">
    <property type="entry name" value="YTH_domain"/>
</dbReference>
<feature type="compositionally biased region" description="Low complexity" evidence="4">
    <location>
        <begin position="350"/>
        <end position="364"/>
    </location>
</feature>
<feature type="compositionally biased region" description="Low complexity" evidence="4">
    <location>
        <begin position="603"/>
        <end position="615"/>
    </location>
</feature>
<dbReference type="OMA" id="RKTRMTS"/>
<dbReference type="PROSITE" id="PS50882">
    <property type="entry name" value="YTH"/>
    <property type="match status" value="1"/>
</dbReference>
<feature type="compositionally biased region" description="Polar residues" evidence="4">
    <location>
        <begin position="281"/>
        <end position="293"/>
    </location>
</feature>
<protein>
    <submittedName>
        <fullName evidence="7">YTH domain-containing family protein 3-like</fullName>
    </submittedName>
</protein>
<evidence type="ECO:0000256" key="4">
    <source>
        <dbReference type="SAM" id="MobiDB-lite"/>
    </source>
</evidence>
<feature type="domain" description="YTH" evidence="5">
    <location>
        <begin position="428"/>
        <end position="562"/>
    </location>
</feature>
<comment type="subcellular location">
    <subcellularLocation>
        <location evidence="1">Cytoplasm</location>
    </subcellularLocation>
</comment>
<dbReference type="Gene3D" id="3.10.590.10">
    <property type="entry name" value="ph1033 like domains"/>
    <property type="match status" value="1"/>
</dbReference>
<evidence type="ECO:0000256" key="1">
    <source>
        <dbReference type="ARBA" id="ARBA00004496"/>
    </source>
</evidence>
<accession>A0A6P6YGU5</accession>
<dbReference type="PANTHER" id="PTHR12357:SF89">
    <property type="entry name" value="YTH DOMAIN-CONTAINING FAMILY PROTEIN"/>
    <property type="match status" value="1"/>
</dbReference>
<sequence>MFGSQKAYGANNQQQQSNNNTTYGNNNTSSYYSSSSNDSFWGNQQRSNNIDNNRLNYSSAAAAVVRDSSSVTGIANDSLYGYQTNLDSRSDNKLATVKSEKYGNLASFASSAKKSTTWATIASQPAKSQPKSLKLTKMAGLTGTTSKHLPPTVAMDAMWDSPKNNGISIGAGGANKSSTGSLSTSGSVITVNPSSVSPTVQQTSNSDDLYSPVSNMIEKFPSSDNDPPLPSAQPSQPVVVTRENSWNSANNNGNNNNSSPEGSVSNSMDSRQTPIYPPPNQTSMPNRHQQQPKYNEHNGNHSQMYQQRGGGGGNNMDHNPHRYPQQQQQQQSRPPASKSPLDNDIQSFANNNINNNNNNNNNSNRYTNHQVPPPPAMRDLEPEDDDDDDDENETNANDIDDLAYALLQKLRLENNYNPKEFDVNLRQARFFIIKSYSEDDIHRSIKYSIWCSTEHGNKRLDNAFRQQEDKGPIYLFFSVNRSGHFCGVAQMMSYVDYDALAGVWSQDKWKGQFKVKWIYVKDVPNDELRHITLENNENKPVTNSRDTQEVPYEQGKKVMTIIHNYKHATSIFDDFLHYEKKQNEEKAMNSMPSSNSYHHHHPQQQQQPQRPRPNLSSPPPAHVNNYYANAPKPMQSNSHHPPPPPSSQIRHDSINNGPSMQSGPYRGNTNYINKPRSYPDNRGGMDSGGGGTHHHRNDYHNNDVYSQGPPPPLPPSSQISTQHRNNNFRNNNNYGGPNRVSDYRGRDYNNRADQYHQRDTGYRSSDYYQQPPSQRDYGHQPPPPINDYGGSRDYPRGGGGGAGNHTWRN</sequence>
<dbReference type="GO" id="GO:0061157">
    <property type="term" value="P:mRNA destabilization"/>
    <property type="evidence" value="ECO:0007669"/>
    <property type="project" value="TreeGrafter"/>
</dbReference>
<feature type="compositionally biased region" description="Polar residues" evidence="4">
    <location>
        <begin position="654"/>
        <end position="672"/>
    </location>
</feature>
<dbReference type="AlphaFoldDB" id="A0A6P6YGU5"/>
<evidence type="ECO:0000256" key="2">
    <source>
        <dbReference type="ARBA" id="ARBA00022490"/>
    </source>
</evidence>
<evidence type="ECO:0000313" key="7">
    <source>
        <dbReference type="RefSeq" id="XP_027204738.1"/>
    </source>
</evidence>
<feature type="compositionally biased region" description="Low complexity" evidence="4">
    <location>
        <begin position="11"/>
        <end position="37"/>
    </location>
</feature>
<feature type="compositionally biased region" description="Basic and acidic residues" evidence="4">
    <location>
        <begin position="741"/>
        <end position="761"/>
    </location>
</feature>